<feature type="transmembrane region" description="Helical" evidence="1">
    <location>
        <begin position="94"/>
        <end position="124"/>
    </location>
</feature>
<dbReference type="Proteomes" id="UP000516437">
    <property type="component" value="Chromosome 7"/>
</dbReference>
<keyword evidence="3" id="KW-1185">Reference proteome</keyword>
<sequence length="156" mass="17676">MDGLRCFTRARWADLTLKSPESSKGQNKESPAPPTDKLRLRIALAEASENTLRTREEFQQLPSFNISERTATNSVILDYYIDLATSDRFLWSPIYFFGGSVLFLLARCGSLPSFVGSPCVLLFLRLFQMRFMRVLGLRCCRHLLLRRASPPLAALG</sequence>
<evidence type="ECO:0000256" key="1">
    <source>
        <dbReference type="SAM" id="Phobius"/>
    </source>
</evidence>
<gene>
    <name evidence="2" type="ORF">CJ030_MR7G013474</name>
</gene>
<accession>A0A6A1V251</accession>
<evidence type="ECO:0000313" key="2">
    <source>
        <dbReference type="EMBL" id="KAB1206779.1"/>
    </source>
</evidence>
<dbReference type="EMBL" id="RXIC02000025">
    <property type="protein sequence ID" value="KAB1206779.1"/>
    <property type="molecule type" value="Genomic_DNA"/>
</dbReference>
<name>A0A6A1V251_9ROSI</name>
<keyword evidence="1" id="KW-1133">Transmembrane helix</keyword>
<evidence type="ECO:0000313" key="3">
    <source>
        <dbReference type="Proteomes" id="UP000516437"/>
    </source>
</evidence>
<keyword evidence="1" id="KW-0472">Membrane</keyword>
<protein>
    <submittedName>
        <fullName evidence="2">Uncharacterized protein</fullName>
    </submittedName>
</protein>
<comment type="caution">
    <text evidence="2">The sequence shown here is derived from an EMBL/GenBank/DDBJ whole genome shotgun (WGS) entry which is preliminary data.</text>
</comment>
<proteinExistence type="predicted"/>
<keyword evidence="1" id="KW-0812">Transmembrane</keyword>
<dbReference type="AlphaFoldDB" id="A0A6A1V251"/>
<organism evidence="2 3">
    <name type="scientific">Morella rubra</name>
    <name type="common">Chinese bayberry</name>
    <dbReference type="NCBI Taxonomy" id="262757"/>
    <lineage>
        <taxon>Eukaryota</taxon>
        <taxon>Viridiplantae</taxon>
        <taxon>Streptophyta</taxon>
        <taxon>Embryophyta</taxon>
        <taxon>Tracheophyta</taxon>
        <taxon>Spermatophyta</taxon>
        <taxon>Magnoliopsida</taxon>
        <taxon>eudicotyledons</taxon>
        <taxon>Gunneridae</taxon>
        <taxon>Pentapetalae</taxon>
        <taxon>rosids</taxon>
        <taxon>fabids</taxon>
        <taxon>Fagales</taxon>
        <taxon>Myricaceae</taxon>
        <taxon>Morella</taxon>
    </lineage>
</organism>
<reference evidence="2 3" key="1">
    <citation type="journal article" date="2019" name="Plant Biotechnol. J.">
        <title>The red bayberry genome and genetic basis of sex determination.</title>
        <authorList>
            <person name="Jia H.M."/>
            <person name="Jia H.J."/>
            <person name="Cai Q.L."/>
            <person name="Wang Y."/>
            <person name="Zhao H.B."/>
            <person name="Yang W.F."/>
            <person name="Wang G.Y."/>
            <person name="Li Y.H."/>
            <person name="Zhan D.L."/>
            <person name="Shen Y.T."/>
            <person name="Niu Q.F."/>
            <person name="Chang L."/>
            <person name="Qiu J."/>
            <person name="Zhao L."/>
            <person name="Xie H.B."/>
            <person name="Fu W.Y."/>
            <person name="Jin J."/>
            <person name="Li X.W."/>
            <person name="Jiao Y."/>
            <person name="Zhou C.C."/>
            <person name="Tu T."/>
            <person name="Chai C.Y."/>
            <person name="Gao J.L."/>
            <person name="Fan L.J."/>
            <person name="van de Weg E."/>
            <person name="Wang J.Y."/>
            <person name="Gao Z.S."/>
        </authorList>
    </citation>
    <scope>NUCLEOTIDE SEQUENCE [LARGE SCALE GENOMIC DNA]</scope>
    <source>
        <tissue evidence="2">Leaves</tissue>
    </source>
</reference>